<dbReference type="EMBL" id="PIPQ01000001">
    <property type="protein sequence ID" value="RUO43838.1"/>
    <property type="molecule type" value="Genomic_DNA"/>
</dbReference>
<proteinExistence type="predicted"/>
<organism evidence="1 2">
    <name type="scientific">Aliidiomarina taiwanensis</name>
    <dbReference type="NCBI Taxonomy" id="946228"/>
    <lineage>
        <taxon>Bacteria</taxon>
        <taxon>Pseudomonadati</taxon>
        <taxon>Pseudomonadota</taxon>
        <taxon>Gammaproteobacteria</taxon>
        <taxon>Alteromonadales</taxon>
        <taxon>Idiomarinaceae</taxon>
        <taxon>Aliidiomarina</taxon>
    </lineage>
</organism>
<accession>A0A432X8X2</accession>
<comment type="caution">
    <text evidence="1">The sequence shown here is derived from an EMBL/GenBank/DDBJ whole genome shotgun (WGS) entry which is preliminary data.</text>
</comment>
<keyword evidence="2" id="KW-1185">Reference proteome</keyword>
<protein>
    <submittedName>
        <fullName evidence="1">Uncharacterized protein</fullName>
    </submittedName>
</protein>
<gene>
    <name evidence="1" type="ORF">CWE15_01170</name>
</gene>
<evidence type="ECO:0000313" key="2">
    <source>
        <dbReference type="Proteomes" id="UP000286976"/>
    </source>
</evidence>
<sequence length="59" mass="6862">MANKVYNKLIALVQELGIQCLYIIPLRALPYMAFHSLHKAITVIADEKHFSLKFNTFFH</sequence>
<reference evidence="1 2" key="1">
    <citation type="journal article" date="2011" name="Front. Microbiol.">
        <title>Genomic signatures of strain selection and enhancement in Bacillus atrophaeus var. globigii, a historical biowarfare simulant.</title>
        <authorList>
            <person name="Gibbons H.S."/>
            <person name="Broomall S.M."/>
            <person name="McNew L.A."/>
            <person name="Daligault H."/>
            <person name="Chapman C."/>
            <person name="Bruce D."/>
            <person name="Karavis M."/>
            <person name="Krepps M."/>
            <person name="McGregor P.A."/>
            <person name="Hong C."/>
            <person name="Park K.H."/>
            <person name="Akmal A."/>
            <person name="Feldman A."/>
            <person name="Lin J.S."/>
            <person name="Chang W.E."/>
            <person name="Higgs B.W."/>
            <person name="Demirev P."/>
            <person name="Lindquist J."/>
            <person name="Liem A."/>
            <person name="Fochler E."/>
            <person name="Read T.D."/>
            <person name="Tapia R."/>
            <person name="Johnson S."/>
            <person name="Bishop-Lilly K.A."/>
            <person name="Detter C."/>
            <person name="Han C."/>
            <person name="Sozhamannan S."/>
            <person name="Rosenzweig C.N."/>
            <person name="Skowronski E.W."/>
        </authorList>
    </citation>
    <scope>NUCLEOTIDE SEQUENCE [LARGE SCALE GENOMIC DNA]</scope>
    <source>
        <strain evidence="1 2">AIT1</strain>
    </source>
</reference>
<dbReference type="Proteomes" id="UP000286976">
    <property type="component" value="Unassembled WGS sequence"/>
</dbReference>
<name>A0A432X8X2_9GAMM</name>
<evidence type="ECO:0000313" key="1">
    <source>
        <dbReference type="EMBL" id="RUO43838.1"/>
    </source>
</evidence>
<dbReference type="AlphaFoldDB" id="A0A432X8X2"/>